<dbReference type="AlphaFoldDB" id="A0A0F9IPC2"/>
<name>A0A0F9IPC2_9ZZZZ</name>
<organism evidence="1">
    <name type="scientific">marine sediment metagenome</name>
    <dbReference type="NCBI Taxonomy" id="412755"/>
    <lineage>
        <taxon>unclassified sequences</taxon>
        <taxon>metagenomes</taxon>
        <taxon>ecological metagenomes</taxon>
    </lineage>
</organism>
<dbReference type="EMBL" id="LAZR01013499">
    <property type="protein sequence ID" value="KKM21684.1"/>
    <property type="molecule type" value="Genomic_DNA"/>
</dbReference>
<evidence type="ECO:0000313" key="1">
    <source>
        <dbReference type="EMBL" id="KKM21684.1"/>
    </source>
</evidence>
<gene>
    <name evidence="1" type="ORF">LCGC14_1632930</name>
</gene>
<comment type="caution">
    <text evidence="1">The sequence shown here is derived from an EMBL/GenBank/DDBJ whole genome shotgun (WGS) entry which is preliminary data.</text>
</comment>
<evidence type="ECO:0008006" key="2">
    <source>
        <dbReference type="Google" id="ProtNLM"/>
    </source>
</evidence>
<sequence length="166" mass="18990">MPQIGEKKRGWEIGKNYTRGGYIYHACIDCGKGRWVCRYNINQRCCSCANRIKALGRPQELNPAWKGGRVITSEGYVWIKLQPTDHFFAMANSGHYVLEHRLVMAKHLGRTLLKTETVHHKGLRYKDIKNRSDNLRDNLELRVGKHGRGITLVCADCGSRNIIPKS</sequence>
<reference evidence="1" key="1">
    <citation type="journal article" date="2015" name="Nature">
        <title>Complex archaea that bridge the gap between prokaryotes and eukaryotes.</title>
        <authorList>
            <person name="Spang A."/>
            <person name="Saw J.H."/>
            <person name="Jorgensen S.L."/>
            <person name="Zaremba-Niedzwiedzka K."/>
            <person name="Martijn J."/>
            <person name="Lind A.E."/>
            <person name="van Eijk R."/>
            <person name="Schleper C."/>
            <person name="Guy L."/>
            <person name="Ettema T.J."/>
        </authorList>
    </citation>
    <scope>NUCLEOTIDE SEQUENCE</scope>
</reference>
<accession>A0A0F9IPC2</accession>
<protein>
    <recommendedName>
        <fullName evidence="2">HNH nuclease domain-containing protein</fullName>
    </recommendedName>
</protein>
<proteinExistence type="predicted"/>